<protein>
    <submittedName>
        <fullName evidence="1">Uncharacterized protein</fullName>
    </submittedName>
</protein>
<dbReference type="AlphaFoldDB" id="A0A4Q9PJ82"/>
<organism evidence="1 2">
    <name type="scientific">Dichomitus squalens</name>
    <dbReference type="NCBI Taxonomy" id="114155"/>
    <lineage>
        <taxon>Eukaryota</taxon>
        <taxon>Fungi</taxon>
        <taxon>Dikarya</taxon>
        <taxon>Basidiomycota</taxon>
        <taxon>Agaricomycotina</taxon>
        <taxon>Agaricomycetes</taxon>
        <taxon>Polyporales</taxon>
        <taxon>Polyporaceae</taxon>
        <taxon>Dichomitus</taxon>
    </lineage>
</organism>
<reference evidence="1 2" key="1">
    <citation type="submission" date="2019-01" db="EMBL/GenBank/DDBJ databases">
        <title>Draft genome sequences of three monokaryotic isolates of the white-rot basidiomycete fungus Dichomitus squalens.</title>
        <authorList>
            <consortium name="DOE Joint Genome Institute"/>
            <person name="Lopez S.C."/>
            <person name="Andreopoulos B."/>
            <person name="Pangilinan J."/>
            <person name="Lipzen A."/>
            <person name="Riley R."/>
            <person name="Ahrendt S."/>
            <person name="Ng V."/>
            <person name="Barry K."/>
            <person name="Daum C."/>
            <person name="Grigoriev I.V."/>
            <person name="Hilden K.S."/>
            <person name="Makela M.R."/>
            <person name="de Vries R.P."/>
        </authorList>
    </citation>
    <scope>NUCLEOTIDE SEQUENCE [LARGE SCALE GENOMIC DNA]</scope>
    <source>
        <strain evidence="1 2">CBS 464.89</strain>
    </source>
</reference>
<dbReference type="EMBL" id="ML145196">
    <property type="protein sequence ID" value="TBU54141.1"/>
    <property type="molecule type" value="Genomic_DNA"/>
</dbReference>
<evidence type="ECO:0000313" key="1">
    <source>
        <dbReference type="EMBL" id="TBU54141.1"/>
    </source>
</evidence>
<gene>
    <name evidence="1" type="ORF">BD310DRAFT_103171</name>
</gene>
<evidence type="ECO:0000313" key="2">
    <source>
        <dbReference type="Proteomes" id="UP000292082"/>
    </source>
</evidence>
<dbReference type="Proteomes" id="UP000292082">
    <property type="component" value="Unassembled WGS sequence"/>
</dbReference>
<name>A0A4Q9PJ82_9APHY</name>
<sequence length="167" mass="18466">MQRSISTAANPTGRIVSFNLYMTQTANVDRMASAFLKLDVVHPELRRVVRHRGHSSLKARPSSHRRHPLARVPENARRLSVPSYAREGLPSLPPSLALGGLPLNVQRAGRLPFLDFTRLFRNASCAFRTLPVLAMENCSGAGVTVLIPYQHSVVTIMNPSSRSSHLH</sequence>
<keyword evidence="2" id="KW-1185">Reference proteome</keyword>
<proteinExistence type="predicted"/>
<accession>A0A4Q9PJ82</accession>